<sequence>MLHRSSGCYTITMPTHRRRHAITETDEISNALEIARRTWPDLAHKPGALLRQLILVGRNTLAHNDAAGTRARCRAVETTSGALAGVFGSDYLRELREDWPE</sequence>
<organism evidence="1">
    <name type="scientific">Mycobacterium xenopi 4042</name>
    <dbReference type="NCBI Taxonomy" id="1299334"/>
    <lineage>
        <taxon>Bacteria</taxon>
        <taxon>Bacillati</taxon>
        <taxon>Actinomycetota</taxon>
        <taxon>Actinomycetes</taxon>
        <taxon>Mycobacteriales</taxon>
        <taxon>Mycobacteriaceae</taxon>
        <taxon>Mycobacterium</taxon>
    </lineage>
</organism>
<reference evidence="1" key="1">
    <citation type="submission" date="2014-01" db="EMBL/GenBank/DDBJ databases">
        <authorList>
            <person name="Brown-Elliot B."/>
            <person name="Wallace R."/>
            <person name="Lenaerts A."/>
            <person name="Ordway D."/>
            <person name="DeGroote M.A."/>
            <person name="Parker T."/>
            <person name="Sizemore C."/>
            <person name="Tallon L.J."/>
            <person name="Sadzewicz L.K."/>
            <person name="Sengamalay N."/>
            <person name="Fraser C.M."/>
            <person name="Hine E."/>
            <person name="Shefchek K.A."/>
            <person name="Das S.P."/>
            <person name="Tettelin H."/>
        </authorList>
    </citation>
    <scope>NUCLEOTIDE SEQUENCE [LARGE SCALE GENOMIC DNA]</scope>
    <source>
        <strain evidence="1">4042</strain>
    </source>
</reference>
<gene>
    <name evidence="1" type="ORF">I553_2434</name>
</gene>
<name>X8C9X7_MYCXE</name>
<proteinExistence type="predicted"/>
<accession>X8C9X7</accession>
<dbReference type="AlphaFoldDB" id="X8C9X7"/>
<dbReference type="PATRIC" id="fig|1299334.3.peg.3547"/>
<protein>
    <submittedName>
        <fullName evidence="1">Uncharacterized protein</fullName>
    </submittedName>
</protein>
<dbReference type="EMBL" id="JAOB01000033">
    <property type="protein sequence ID" value="EUA52248.1"/>
    <property type="molecule type" value="Genomic_DNA"/>
</dbReference>
<comment type="caution">
    <text evidence="1">The sequence shown here is derived from an EMBL/GenBank/DDBJ whole genome shotgun (WGS) entry which is preliminary data.</text>
</comment>
<evidence type="ECO:0000313" key="1">
    <source>
        <dbReference type="EMBL" id="EUA52248.1"/>
    </source>
</evidence>